<dbReference type="Proteomes" id="UP000008363">
    <property type="component" value="Unassembled WGS sequence"/>
</dbReference>
<dbReference type="OrthoDB" id="8244441at2"/>
<comment type="caution">
    <text evidence="2">The sequence shown here is derived from an EMBL/GenBank/DDBJ whole genome shotgun (WGS) entry which is preliminary data.</text>
</comment>
<dbReference type="RefSeq" id="WP_006330805.1">
    <property type="nucleotide sequence ID" value="NZ_BAHC01000047.1"/>
</dbReference>
<evidence type="ECO:0000259" key="1">
    <source>
        <dbReference type="Pfam" id="PF04909"/>
    </source>
</evidence>
<gene>
    <name evidence="2" type="ORF">GORHZ_047_00180</name>
</gene>
<protein>
    <recommendedName>
        <fullName evidence="1">Amidohydrolase-related domain-containing protein</fullName>
    </recommendedName>
</protein>
<dbReference type="EMBL" id="BAHC01000047">
    <property type="protein sequence ID" value="GAB89002.1"/>
    <property type="molecule type" value="Genomic_DNA"/>
</dbReference>
<dbReference type="eggNOG" id="COG2159">
    <property type="taxonomic scope" value="Bacteria"/>
</dbReference>
<keyword evidence="3" id="KW-1185">Reference proteome</keyword>
<dbReference type="PANTHER" id="PTHR43383">
    <property type="entry name" value="NODULIN 6"/>
    <property type="match status" value="1"/>
</dbReference>
<proteinExistence type="predicted"/>
<dbReference type="Gene3D" id="3.20.20.140">
    <property type="entry name" value="Metal-dependent hydrolases"/>
    <property type="match status" value="1"/>
</dbReference>
<feature type="domain" description="Amidohydrolase-related" evidence="1">
    <location>
        <begin position="136"/>
        <end position="348"/>
    </location>
</feature>
<dbReference type="PANTHER" id="PTHR43383:SF2">
    <property type="entry name" value="AMIDOHYDROLASE 2 FAMILY PROTEIN"/>
    <property type="match status" value="1"/>
</dbReference>
<accession>K6W9W2</accession>
<evidence type="ECO:0000313" key="2">
    <source>
        <dbReference type="EMBL" id="GAB89002.1"/>
    </source>
</evidence>
<dbReference type="GO" id="GO:0016787">
    <property type="term" value="F:hydrolase activity"/>
    <property type="evidence" value="ECO:0007669"/>
    <property type="project" value="InterPro"/>
</dbReference>
<dbReference type="AlphaFoldDB" id="K6W9W2"/>
<organism evidence="2 3">
    <name type="scientific">Gordonia rhizosphera NBRC 16068</name>
    <dbReference type="NCBI Taxonomy" id="1108045"/>
    <lineage>
        <taxon>Bacteria</taxon>
        <taxon>Bacillati</taxon>
        <taxon>Actinomycetota</taxon>
        <taxon>Actinomycetes</taxon>
        <taxon>Mycobacteriales</taxon>
        <taxon>Gordoniaceae</taxon>
        <taxon>Gordonia</taxon>
    </lineage>
</organism>
<sequence length="374" mass="40881">MPAADGRIEEHIAGLSLVDHHVHGCWTDAPDRARFENALNEANTAPVAGDDAPFDSQLGFAVRRWCAPLLGLDPHAPADDYWQRRHGIAEPELARTFLRAAGVSDWIVDTGLPGVADSATLAALSGSATHEVVRLEALAEDAAARDGRYVAAFDELLADRARTAVGTKTILAYRGGFDGDLSDPDPREVEEAARRWRDAGGRRLTDRTLLRFGLHRGLRLGKPLQVHVGLGDRDADLHRTNPLLLLDFLRDSGSTPVMLLHCYPFEREAGYLAQAFSNVYVDVGLAVHHLGARAPELIARILELAPFRKVLYSSDGFGPAELHYLGACLWRHALATTMRRVVDADAWSLDDALRVSELIGFRTACRVYGLPVPA</sequence>
<dbReference type="InterPro" id="IPR032466">
    <property type="entry name" value="Metal_Hydrolase"/>
</dbReference>
<dbReference type="InterPro" id="IPR006680">
    <property type="entry name" value="Amidohydro-rel"/>
</dbReference>
<name>K6W9W2_9ACTN</name>
<evidence type="ECO:0000313" key="3">
    <source>
        <dbReference type="Proteomes" id="UP000008363"/>
    </source>
</evidence>
<dbReference type="SUPFAM" id="SSF51556">
    <property type="entry name" value="Metallo-dependent hydrolases"/>
    <property type="match status" value="1"/>
</dbReference>
<reference evidence="2 3" key="1">
    <citation type="submission" date="2012-08" db="EMBL/GenBank/DDBJ databases">
        <title>Whole genome shotgun sequence of Gordonia rhizosphera NBRC 16068.</title>
        <authorList>
            <person name="Takarada H."/>
            <person name="Isaki S."/>
            <person name="Hosoyama A."/>
            <person name="Tsuchikane K."/>
            <person name="Katsumata H."/>
            <person name="Baba S."/>
            <person name="Ohji S."/>
            <person name="Yamazaki S."/>
            <person name="Fujita N."/>
        </authorList>
    </citation>
    <scope>NUCLEOTIDE SEQUENCE [LARGE SCALE GENOMIC DNA]</scope>
    <source>
        <strain evidence="2 3">NBRC 16068</strain>
    </source>
</reference>
<dbReference type="STRING" id="1108045.GORHZ_047_00180"/>
<dbReference type="Pfam" id="PF04909">
    <property type="entry name" value="Amidohydro_2"/>
    <property type="match status" value="1"/>
</dbReference>